<sequence>MKRKRIILCWFARTFKLAFLTSMISLLFCTLPVFAECKVEYEGEAKGLMAVPDDFFASFGEMMPGDRKEETVFIKNKGDSAAEFFFYTKLEQQLQTSIENDDTLRNPNGSFPELLNKVKLRIWLEKGGDRTEIYDGNLAATALQKGISLGNYNSGEEGELKFQIEIPKELGNVYASSNTEVIWVFSVRTDDVSNTTVSKTSEEFIERSLEPSKNSATPISDEKRESSLPVILGVMDYSKLAGILFLVSGSLIGIWFRIRKKK</sequence>
<evidence type="ECO:0000256" key="1">
    <source>
        <dbReference type="SAM" id="Phobius"/>
    </source>
</evidence>
<accession>A0A9D1JD24</accession>
<evidence type="ECO:0000313" key="4">
    <source>
        <dbReference type="Proteomes" id="UP000824201"/>
    </source>
</evidence>
<feature type="transmembrane region" description="Helical" evidence="1">
    <location>
        <begin position="240"/>
        <end position="258"/>
    </location>
</feature>
<keyword evidence="1" id="KW-0472">Membrane</keyword>
<dbReference type="Proteomes" id="UP000824201">
    <property type="component" value="Unassembled WGS sequence"/>
</dbReference>
<keyword evidence="1" id="KW-1133">Transmembrane helix</keyword>
<name>A0A9D1JD24_9FIRM</name>
<evidence type="ECO:0000313" key="3">
    <source>
        <dbReference type="EMBL" id="HIR88574.1"/>
    </source>
</evidence>
<proteinExistence type="predicted"/>
<dbReference type="EMBL" id="DVHN01000072">
    <property type="protein sequence ID" value="HIR88574.1"/>
    <property type="molecule type" value="Genomic_DNA"/>
</dbReference>
<reference evidence="3" key="2">
    <citation type="journal article" date="2021" name="PeerJ">
        <title>Extensive microbial diversity within the chicken gut microbiome revealed by metagenomics and culture.</title>
        <authorList>
            <person name="Gilroy R."/>
            <person name="Ravi A."/>
            <person name="Getino M."/>
            <person name="Pursley I."/>
            <person name="Horton D.L."/>
            <person name="Alikhan N.F."/>
            <person name="Baker D."/>
            <person name="Gharbi K."/>
            <person name="Hall N."/>
            <person name="Watson M."/>
            <person name="Adriaenssens E.M."/>
            <person name="Foster-Nyarko E."/>
            <person name="Jarju S."/>
            <person name="Secka A."/>
            <person name="Antonio M."/>
            <person name="Oren A."/>
            <person name="Chaudhuri R.R."/>
            <person name="La Ragione R."/>
            <person name="Hildebrand F."/>
            <person name="Pallen M.J."/>
        </authorList>
    </citation>
    <scope>NUCLEOTIDE SEQUENCE</scope>
    <source>
        <strain evidence="3">ChiW13-3771</strain>
    </source>
</reference>
<keyword evidence="1" id="KW-0812">Transmembrane</keyword>
<feature type="signal peptide" evidence="2">
    <location>
        <begin position="1"/>
        <end position="35"/>
    </location>
</feature>
<dbReference type="AlphaFoldDB" id="A0A9D1JD24"/>
<evidence type="ECO:0000256" key="2">
    <source>
        <dbReference type="SAM" id="SignalP"/>
    </source>
</evidence>
<keyword evidence="2" id="KW-0732">Signal</keyword>
<comment type="caution">
    <text evidence="3">The sequence shown here is derived from an EMBL/GenBank/DDBJ whole genome shotgun (WGS) entry which is preliminary data.</text>
</comment>
<gene>
    <name evidence="3" type="ORF">IAC96_06435</name>
</gene>
<feature type="chain" id="PRO_5038648393" evidence="2">
    <location>
        <begin position="36"/>
        <end position="262"/>
    </location>
</feature>
<organism evidence="3 4">
    <name type="scientific">Candidatus Fimimorpha faecalis</name>
    <dbReference type="NCBI Taxonomy" id="2840824"/>
    <lineage>
        <taxon>Bacteria</taxon>
        <taxon>Bacillati</taxon>
        <taxon>Bacillota</taxon>
        <taxon>Clostridia</taxon>
        <taxon>Eubacteriales</taxon>
        <taxon>Candidatus Fimimorpha</taxon>
    </lineage>
</organism>
<reference evidence="3" key="1">
    <citation type="submission" date="2020-10" db="EMBL/GenBank/DDBJ databases">
        <authorList>
            <person name="Gilroy R."/>
        </authorList>
    </citation>
    <scope>NUCLEOTIDE SEQUENCE</scope>
    <source>
        <strain evidence="3">ChiW13-3771</strain>
    </source>
</reference>
<protein>
    <submittedName>
        <fullName evidence="3">Uncharacterized protein</fullName>
    </submittedName>
</protein>